<evidence type="ECO:0000259" key="2">
    <source>
        <dbReference type="Pfam" id="PF03061"/>
    </source>
</evidence>
<organism evidence="3 4">
    <name type="scientific">Mycolicibacter terrae</name>
    <dbReference type="NCBI Taxonomy" id="1788"/>
    <lineage>
        <taxon>Bacteria</taxon>
        <taxon>Bacillati</taxon>
        <taxon>Actinomycetota</taxon>
        <taxon>Actinomycetes</taxon>
        <taxon>Mycobacteriales</taxon>
        <taxon>Mycobacteriaceae</taxon>
        <taxon>Mycolicibacter</taxon>
    </lineage>
</organism>
<dbReference type="Gene3D" id="3.10.129.10">
    <property type="entry name" value="Hotdog Thioesterase"/>
    <property type="match status" value="1"/>
</dbReference>
<dbReference type="PANTHER" id="PTHR43240:SF8">
    <property type="entry name" value="PHENYLACETIC ACID DEGRADATION-RELATED PROTEIN"/>
    <property type="match status" value="1"/>
</dbReference>
<sequence length="136" mass="14286">MDSTEFARLVVASMPFATTLQIEVGELKPHQVIATMAWAPERCTTGGMLHGGALMAFADTAGAVCAVANLPQGASTSTIESKTNFFRAVRAGTVTATSLPLHVGRTTIVVQTDLTDDDDKLVARVTQTQAVLAPKK</sequence>
<dbReference type="EMBL" id="AP022564">
    <property type="protein sequence ID" value="BBX22355.1"/>
    <property type="molecule type" value="Genomic_DNA"/>
</dbReference>
<keyword evidence="4" id="KW-1185">Reference proteome</keyword>
<reference evidence="3 4" key="1">
    <citation type="journal article" date="2019" name="Emerg. Microbes Infect.">
        <title>Comprehensive subspecies identification of 175 nontuberculous mycobacteria species based on 7547 genomic profiles.</title>
        <authorList>
            <person name="Matsumoto Y."/>
            <person name="Kinjo T."/>
            <person name="Motooka D."/>
            <person name="Nabeya D."/>
            <person name="Jung N."/>
            <person name="Uechi K."/>
            <person name="Horii T."/>
            <person name="Iida T."/>
            <person name="Fujita J."/>
            <person name="Nakamura S."/>
        </authorList>
    </citation>
    <scope>NUCLEOTIDE SEQUENCE [LARGE SCALE GENOMIC DNA]</scope>
    <source>
        <strain evidence="3 4">JCM 12143</strain>
    </source>
</reference>
<dbReference type="InterPro" id="IPR003736">
    <property type="entry name" value="PAAI_dom"/>
</dbReference>
<proteinExistence type="predicted"/>
<dbReference type="InterPro" id="IPR006683">
    <property type="entry name" value="Thioestr_dom"/>
</dbReference>
<dbReference type="RefSeq" id="WP_085261271.1">
    <property type="nucleotide sequence ID" value="NZ_AP022564.1"/>
</dbReference>
<dbReference type="PANTHER" id="PTHR43240">
    <property type="entry name" value="1,4-DIHYDROXY-2-NAPHTHOYL-COA THIOESTERASE 1"/>
    <property type="match status" value="1"/>
</dbReference>
<protein>
    <submittedName>
        <fullName evidence="3">Aromatic compound degradation protein PaaI</fullName>
    </submittedName>
</protein>
<dbReference type="InterPro" id="IPR029069">
    <property type="entry name" value="HotDog_dom_sf"/>
</dbReference>
<dbReference type="SUPFAM" id="SSF54637">
    <property type="entry name" value="Thioesterase/thiol ester dehydrase-isomerase"/>
    <property type="match status" value="1"/>
</dbReference>
<gene>
    <name evidence="3" type="ORF">MTER_17660</name>
</gene>
<dbReference type="GO" id="GO:0061522">
    <property type="term" value="F:1,4-dihydroxy-2-naphthoyl-CoA thioesterase activity"/>
    <property type="evidence" value="ECO:0007669"/>
    <property type="project" value="TreeGrafter"/>
</dbReference>
<dbReference type="CDD" id="cd03443">
    <property type="entry name" value="PaaI_thioesterase"/>
    <property type="match status" value="1"/>
</dbReference>
<evidence type="ECO:0000256" key="1">
    <source>
        <dbReference type="ARBA" id="ARBA00022801"/>
    </source>
</evidence>
<dbReference type="AlphaFoldDB" id="A0AAD1HXG5"/>
<name>A0AAD1HXG5_9MYCO</name>
<accession>A0AAD1HXG5</accession>
<evidence type="ECO:0000313" key="3">
    <source>
        <dbReference type="EMBL" id="BBX22355.1"/>
    </source>
</evidence>
<feature type="domain" description="Thioesterase" evidence="2">
    <location>
        <begin position="46"/>
        <end position="123"/>
    </location>
</feature>
<dbReference type="NCBIfam" id="TIGR00369">
    <property type="entry name" value="unchar_dom_1"/>
    <property type="match status" value="1"/>
</dbReference>
<keyword evidence="1" id="KW-0378">Hydrolase</keyword>
<evidence type="ECO:0000313" key="4">
    <source>
        <dbReference type="Proteomes" id="UP000467636"/>
    </source>
</evidence>
<dbReference type="Proteomes" id="UP000467636">
    <property type="component" value="Chromosome"/>
</dbReference>
<dbReference type="GO" id="GO:0005829">
    <property type="term" value="C:cytosol"/>
    <property type="evidence" value="ECO:0007669"/>
    <property type="project" value="TreeGrafter"/>
</dbReference>
<dbReference type="Pfam" id="PF03061">
    <property type="entry name" value="4HBT"/>
    <property type="match status" value="1"/>
</dbReference>